<dbReference type="SUPFAM" id="SSF57850">
    <property type="entry name" value="RING/U-box"/>
    <property type="match status" value="1"/>
</dbReference>
<comment type="caution">
    <text evidence="8">The sequence shown here is derived from an EMBL/GenBank/DDBJ whole genome shotgun (WGS) entry which is preliminary data.</text>
</comment>
<dbReference type="InterPro" id="IPR017907">
    <property type="entry name" value="Znf_RING_CS"/>
</dbReference>
<dbReference type="InterPro" id="IPR013083">
    <property type="entry name" value="Znf_RING/FYVE/PHD"/>
</dbReference>
<evidence type="ECO:0000256" key="4">
    <source>
        <dbReference type="PROSITE-ProRule" id="PRU00175"/>
    </source>
</evidence>
<feature type="region of interest" description="Disordered" evidence="5">
    <location>
        <begin position="264"/>
        <end position="297"/>
    </location>
</feature>
<dbReference type="Pfam" id="PF03105">
    <property type="entry name" value="SPX"/>
    <property type="match status" value="1"/>
</dbReference>
<dbReference type="AlphaFoldDB" id="A0AA38HEY4"/>
<evidence type="ECO:0008006" key="10">
    <source>
        <dbReference type="Google" id="ProtNLM"/>
    </source>
</evidence>
<keyword evidence="9" id="KW-1185">Reference proteome</keyword>
<feature type="compositionally biased region" description="Acidic residues" evidence="5">
    <location>
        <begin position="284"/>
        <end position="293"/>
    </location>
</feature>
<evidence type="ECO:0000256" key="3">
    <source>
        <dbReference type="ARBA" id="ARBA00022833"/>
    </source>
</evidence>
<keyword evidence="2 4" id="KW-0863">Zinc-finger</keyword>
<evidence type="ECO:0000256" key="2">
    <source>
        <dbReference type="ARBA" id="ARBA00022771"/>
    </source>
</evidence>
<feature type="compositionally biased region" description="Polar residues" evidence="5">
    <location>
        <begin position="270"/>
        <end position="283"/>
    </location>
</feature>
<feature type="compositionally biased region" description="Pro residues" evidence="5">
    <location>
        <begin position="379"/>
        <end position="393"/>
    </location>
</feature>
<dbReference type="PROSITE" id="PS51382">
    <property type="entry name" value="SPX"/>
    <property type="match status" value="1"/>
</dbReference>
<keyword evidence="3" id="KW-0862">Zinc</keyword>
<evidence type="ECO:0000259" key="6">
    <source>
        <dbReference type="PROSITE" id="PS50089"/>
    </source>
</evidence>
<evidence type="ECO:0000256" key="5">
    <source>
        <dbReference type="SAM" id="MobiDB-lite"/>
    </source>
</evidence>
<organism evidence="8 9">
    <name type="scientific">Dioszegia hungarica</name>
    <dbReference type="NCBI Taxonomy" id="4972"/>
    <lineage>
        <taxon>Eukaryota</taxon>
        <taxon>Fungi</taxon>
        <taxon>Dikarya</taxon>
        <taxon>Basidiomycota</taxon>
        <taxon>Agaricomycotina</taxon>
        <taxon>Tremellomycetes</taxon>
        <taxon>Tremellales</taxon>
        <taxon>Bulleribasidiaceae</taxon>
        <taxon>Dioszegia</taxon>
    </lineage>
</organism>
<dbReference type="InterPro" id="IPR004331">
    <property type="entry name" value="SPX_dom"/>
</dbReference>
<dbReference type="GO" id="GO:0008270">
    <property type="term" value="F:zinc ion binding"/>
    <property type="evidence" value="ECO:0007669"/>
    <property type="project" value="UniProtKB-KW"/>
</dbReference>
<gene>
    <name evidence="8" type="ORF">MKK02DRAFT_43647</name>
</gene>
<dbReference type="Proteomes" id="UP001164286">
    <property type="component" value="Unassembled WGS sequence"/>
</dbReference>
<keyword evidence="1" id="KW-0479">Metal-binding</keyword>
<reference evidence="8" key="1">
    <citation type="journal article" date="2022" name="G3 (Bethesda)">
        <title>High quality genome of the basidiomycete yeast Dioszegia hungarica PDD-24b-2 isolated from cloud water.</title>
        <authorList>
            <person name="Jarrige D."/>
            <person name="Haridas S."/>
            <person name="Bleykasten-Grosshans C."/>
            <person name="Joly M."/>
            <person name="Nadalig T."/>
            <person name="Sancelme M."/>
            <person name="Vuilleumier S."/>
            <person name="Grigoriev I.V."/>
            <person name="Amato P."/>
            <person name="Bringel F."/>
        </authorList>
    </citation>
    <scope>NUCLEOTIDE SEQUENCE</scope>
    <source>
        <strain evidence="8">PDD-24b-2</strain>
    </source>
</reference>
<feature type="region of interest" description="Disordered" evidence="5">
    <location>
        <begin position="447"/>
        <end position="475"/>
    </location>
</feature>
<evidence type="ECO:0000313" key="8">
    <source>
        <dbReference type="EMBL" id="KAI9637719.1"/>
    </source>
</evidence>
<dbReference type="PROSITE" id="PS00518">
    <property type="entry name" value="ZF_RING_1"/>
    <property type="match status" value="1"/>
</dbReference>
<feature type="compositionally biased region" description="Low complexity" evidence="5">
    <location>
        <begin position="447"/>
        <end position="466"/>
    </location>
</feature>
<proteinExistence type="predicted"/>
<feature type="domain" description="RING-type" evidence="6">
    <location>
        <begin position="643"/>
        <end position="682"/>
    </location>
</feature>
<feature type="region of interest" description="Disordered" evidence="5">
    <location>
        <begin position="97"/>
        <end position="222"/>
    </location>
</feature>
<dbReference type="PANTHER" id="PTHR23327">
    <property type="entry name" value="RING FINGER PROTEIN 127"/>
    <property type="match status" value="1"/>
</dbReference>
<dbReference type="PANTHER" id="PTHR23327:SF51">
    <property type="entry name" value="TRANSCRIPTIONAL REGULATOR OF YEAST FORM ADHERENCE 3"/>
    <property type="match status" value="1"/>
</dbReference>
<sequence length="745" mass="81176">MKFGKEFQQILSDSHFPEEWRSSAIEYGQLKKIIKDVVSELSGMGLSPDVLNKLLVTEEARVTPAHSPQGRAEVSSAFQSTTPPAVEGDILEFEFDSDEASPPSLYPTPMSAPRQPKQTLVDPMLDTSGYSDLHPPATSRSMEAGPSSLHPSHNQRKFRVRLLSESRPETPAASRDPSPGGEARARPMSVSGMFKDTGAGELGDGDQLSGSWGRESVLDGAGGVRGRKVIRRSMNEGTRVKAEYVLGGDAQHPQPQLVLHLPAATPPLSRDTSSTPSMSNGVSSEDDTEDEDETLSRVAVPIRKSTLLLQSAANSPNTIRAARSPLEPPEIDIVPPSPSLQRVRTALSPIFALASGAIDNDLGDLSLGDSAIEDEPLELPTPPPLGRPGPSPPNGERDRDIIIPLASDQAFFNLLTAALTSLSAFHAEQQEQFRLSVSRLCSMVSTSIQPSSSSSGSGASISPLTSNGTRPFGVAPSLARPNKKDLYAWREIFTLWIEAEIFESSAERTRGERTVEQAEVRLQKFADEVIKRGLGDRRTLRGKKARGAWEEFLRLNVLLLDLKRFQMANINAARKILKKHDKRTALTASTGFQSFVRSTLSAVGTDGNITTWTFYNTSLPHVLLASLTDTLLPILPSLDDYACLICTSIAFKPIRLSCKHLFCVRCLVKMQRAGKAECPLCRSRVVLLADKDSLDVQVMSYMKEWFPKEVKMKQKENDEEINRELMSYTQGGAGGGSGGKECVIM</sequence>
<dbReference type="GeneID" id="77731742"/>
<dbReference type="SMART" id="SM00184">
    <property type="entry name" value="RING"/>
    <property type="match status" value="1"/>
</dbReference>
<dbReference type="RefSeq" id="XP_052947496.1">
    <property type="nucleotide sequence ID" value="XM_053092537.1"/>
</dbReference>
<evidence type="ECO:0000313" key="9">
    <source>
        <dbReference type="Proteomes" id="UP001164286"/>
    </source>
</evidence>
<accession>A0AA38HEY4</accession>
<feature type="region of interest" description="Disordered" evidence="5">
    <location>
        <begin position="373"/>
        <end position="399"/>
    </location>
</feature>
<evidence type="ECO:0000259" key="7">
    <source>
        <dbReference type="PROSITE" id="PS51382"/>
    </source>
</evidence>
<dbReference type="Pfam" id="PF13920">
    <property type="entry name" value="zf-C3HC4_3"/>
    <property type="match status" value="1"/>
</dbReference>
<name>A0AA38HEY4_9TREE</name>
<dbReference type="InterPro" id="IPR001841">
    <property type="entry name" value="Znf_RING"/>
</dbReference>
<evidence type="ECO:0000256" key="1">
    <source>
        <dbReference type="ARBA" id="ARBA00022723"/>
    </source>
</evidence>
<dbReference type="PROSITE" id="PS50089">
    <property type="entry name" value="ZF_RING_2"/>
    <property type="match status" value="1"/>
</dbReference>
<protein>
    <recommendedName>
        <fullName evidence="10">SPX domain-containing protein</fullName>
    </recommendedName>
</protein>
<feature type="domain" description="SPX" evidence="7">
    <location>
        <begin position="1"/>
        <end position="594"/>
    </location>
</feature>
<dbReference type="Gene3D" id="3.30.40.10">
    <property type="entry name" value="Zinc/RING finger domain, C3HC4 (zinc finger)"/>
    <property type="match status" value="1"/>
</dbReference>
<dbReference type="EMBL" id="JAKWFO010000004">
    <property type="protein sequence ID" value="KAI9637719.1"/>
    <property type="molecule type" value="Genomic_DNA"/>
</dbReference>